<name>A0A8T1REA3_CARIL</name>
<reference evidence="8" key="1">
    <citation type="submission" date="2020-12" db="EMBL/GenBank/DDBJ databases">
        <title>WGS assembly of Carya illinoinensis cv. Pawnee.</title>
        <authorList>
            <person name="Platts A."/>
            <person name="Shu S."/>
            <person name="Wright S."/>
            <person name="Barry K."/>
            <person name="Edger P."/>
            <person name="Pires J.C."/>
            <person name="Schmutz J."/>
        </authorList>
    </citation>
    <scope>NUCLEOTIDE SEQUENCE</scope>
    <source>
        <tissue evidence="8">Leaf</tissue>
    </source>
</reference>
<comment type="subcellular location">
    <subcellularLocation>
        <location evidence="6">Nucleus</location>
    </subcellularLocation>
</comment>
<evidence type="ECO:0000313" key="9">
    <source>
        <dbReference type="Proteomes" id="UP000811609"/>
    </source>
</evidence>
<keyword evidence="4 6" id="KW-0862">Zinc</keyword>
<dbReference type="PANTHER" id="PTHR31669">
    <property type="entry name" value="PROTEIN FAR1-RELATED SEQUENCE 10-RELATED"/>
    <property type="match status" value="1"/>
</dbReference>
<dbReference type="InterPro" id="IPR006564">
    <property type="entry name" value="Znf_PMZ"/>
</dbReference>
<organism evidence="8 9">
    <name type="scientific">Carya illinoinensis</name>
    <name type="common">Pecan</name>
    <dbReference type="NCBI Taxonomy" id="32201"/>
    <lineage>
        <taxon>Eukaryota</taxon>
        <taxon>Viridiplantae</taxon>
        <taxon>Streptophyta</taxon>
        <taxon>Embryophyta</taxon>
        <taxon>Tracheophyta</taxon>
        <taxon>Spermatophyta</taxon>
        <taxon>Magnoliopsida</taxon>
        <taxon>eudicotyledons</taxon>
        <taxon>Gunneridae</taxon>
        <taxon>Pentapetalae</taxon>
        <taxon>rosids</taxon>
        <taxon>fabids</taxon>
        <taxon>Fagales</taxon>
        <taxon>Juglandaceae</taxon>
        <taxon>Carya</taxon>
    </lineage>
</organism>
<dbReference type="SMART" id="SM00575">
    <property type="entry name" value="ZnF_PMZ"/>
    <property type="match status" value="1"/>
</dbReference>
<sequence>MSTTQRYESVNAFFDGYVHVRTNLKEFVDEFENTLRKKIENANSANFHSFNATIPYISRSLIEKRFQELYTYAKFMEIQRQVLDVLDMDPTLLKRNGVIKTYLVEDEVRVEEFIKLVTHYVDFNEEECDAKCSCRLFHIRGILCRHSLTIFKSNQIKSLLDECILDQWRKDIKRRYTLIRSSYDLGDNRLDANRFSSLLNICYQMITHAVGSNEHSEDAAQKLYSMIDLYRDNQQTPIYDPNGFQCWLYDIGHNYS</sequence>
<dbReference type="PROSITE" id="PS50966">
    <property type="entry name" value="ZF_SWIM"/>
    <property type="match status" value="1"/>
</dbReference>
<evidence type="ECO:0000256" key="3">
    <source>
        <dbReference type="ARBA" id="ARBA00022771"/>
    </source>
</evidence>
<dbReference type="InterPro" id="IPR031052">
    <property type="entry name" value="FHY3/FAR1"/>
</dbReference>
<protein>
    <recommendedName>
        <fullName evidence="6">Protein FAR1-RELATED SEQUENCE</fullName>
    </recommendedName>
</protein>
<proteinExistence type="inferred from homology"/>
<dbReference type="GO" id="GO:0008270">
    <property type="term" value="F:zinc ion binding"/>
    <property type="evidence" value="ECO:0007669"/>
    <property type="project" value="UniProtKB-UniRule"/>
</dbReference>
<evidence type="ECO:0000256" key="6">
    <source>
        <dbReference type="RuleBase" id="RU367018"/>
    </source>
</evidence>
<evidence type="ECO:0000256" key="2">
    <source>
        <dbReference type="ARBA" id="ARBA00022723"/>
    </source>
</evidence>
<evidence type="ECO:0000256" key="1">
    <source>
        <dbReference type="ARBA" id="ARBA00005889"/>
    </source>
</evidence>
<dbReference type="InterPro" id="IPR007527">
    <property type="entry name" value="Znf_SWIM"/>
</dbReference>
<comment type="function">
    <text evidence="6">Putative transcription activator involved in regulating light control of development.</text>
</comment>
<gene>
    <name evidence="8" type="ORF">CIPAW_02G111900</name>
</gene>
<comment type="caution">
    <text evidence="8">The sequence shown here is derived from an EMBL/GenBank/DDBJ whole genome shotgun (WGS) entry which is preliminary data.</text>
</comment>
<accession>A0A8T1REA3</accession>
<keyword evidence="3 5" id="KW-0863">Zinc-finger</keyword>
<keyword evidence="6" id="KW-0539">Nucleus</keyword>
<dbReference type="Pfam" id="PF04434">
    <property type="entry name" value="SWIM"/>
    <property type="match status" value="1"/>
</dbReference>
<evidence type="ECO:0000256" key="4">
    <source>
        <dbReference type="ARBA" id="ARBA00022833"/>
    </source>
</evidence>
<dbReference type="Proteomes" id="UP000811609">
    <property type="component" value="Chromosome 2"/>
</dbReference>
<dbReference type="EMBL" id="CM031810">
    <property type="protein sequence ID" value="KAG6664693.1"/>
    <property type="molecule type" value="Genomic_DNA"/>
</dbReference>
<evidence type="ECO:0000313" key="8">
    <source>
        <dbReference type="EMBL" id="KAG6664693.1"/>
    </source>
</evidence>
<keyword evidence="9" id="KW-1185">Reference proteome</keyword>
<dbReference type="GO" id="GO:0005634">
    <property type="term" value="C:nucleus"/>
    <property type="evidence" value="ECO:0007669"/>
    <property type="project" value="UniProtKB-SubCell"/>
</dbReference>
<feature type="domain" description="SWIM-type" evidence="7">
    <location>
        <begin position="117"/>
        <end position="155"/>
    </location>
</feature>
<keyword evidence="2 6" id="KW-0479">Metal-binding</keyword>
<dbReference type="AlphaFoldDB" id="A0A8T1REA3"/>
<comment type="similarity">
    <text evidence="1 6">Belongs to the FHY3/FAR1 family.</text>
</comment>
<dbReference type="GO" id="GO:0006355">
    <property type="term" value="P:regulation of DNA-templated transcription"/>
    <property type="evidence" value="ECO:0007669"/>
    <property type="project" value="UniProtKB-UniRule"/>
</dbReference>
<evidence type="ECO:0000259" key="7">
    <source>
        <dbReference type="PROSITE" id="PS50966"/>
    </source>
</evidence>
<dbReference type="PANTHER" id="PTHR31669:SF283">
    <property type="entry name" value="PROTEIN FAR1-RELATED SEQUENCE"/>
    <property type="match status" value="1"/>
</dbReference>
<evidence type="ECO:0000256" key="5">
    <source>
        <dbReference type="PROSITE-ProRule" id="PRU00325"/>
    </source>
</evidence>